<organism evidence="4 5">
    <name type="scientific">Weissella diestrammenae</name>
    <dbReference type="NCBI Taxonomy" id="1162633"/>
    <lineage>
        <taxon>Bacteria</taxon>
        <taxon>Bacillati</taxon>
        <taxon>Bacillota</taxon>
        <taxon>Bacilli</taxon>
        <taxon>Lactobacillales</taxon>
        <taxon>Lactobacillaceae</taxon>
        <taxon>Weissella</taxon>
    </lineage>
</organism>
<dbReference type="Pfam" id="PF06458">
    <property type="entry name" value="MucBP"/>
    <property type="match status" value="1"/>
</dbReference>
<dbReference type="Gene3D" id="3.10.20.320">
    <property type="entry name" value="Putative peptidoglycan bound protein (lpxtg motif)"/>
    <property type="match status" value="1"/>
</dbReference>
<dbReference type="AlphaFoldDB" id="A0A7G9T582"/>
<dbReference type="KEGG" id="wdi:H9L19_07810"/>
<evidence type="ECO:0000313" key="4">
    <source>
        <dbReference type="EMBL" id="QNN75257.1"/>
    </source>
</evidence>
<dbReference type="EMBL" id="CP060724">
    <property type="protein sequence ID" value="QNN75257.1"/>
    <property type="molecule type" value="Genomic_DNA"/>
</dbReference>
<keyword evidence="2" id="KW-0472">Membrane</keyword>
<evidence type="ECO:0000259" key="3">
    <source>
        <dbReference type="Pfam" id="PF06458"/>
    </source>
</evidence>
<accession>A0A7G9T582</accession>
<gene>
    <name evidence="4" type="ORF">H9L19_07810</name>
</gene>
<keyword evidence="2" id="KW-1133">Transmembrane helix</keyword>
<keyword evidence="1" id="KW-0677">Repeat</keyword>
<evidence type="ECO:0000256" key="1">
    <source>
        <dbReference type="ARBA" id="ARBA00022737"/>
    </source>
</evidence>
<evidence type="ECO:0000313" key="5">
    <source>
        <dbReference type="Proteomes" id="UP000515800"/>
    </source>
</evidence>
<keyword evidence="2" id="KW-0812">Transmembrane</keyword>
<name>A0A7G9T582_9LACO</name>
<dbReference type="InterPro" id="IPR009459">
    <property type="entry name" value="MucBP_dom"/>
</dbReference>
<keyword evidence="5" id="KW-1185">Reference proteome</keyword>
<feature type="transmembrane region" description="Helical" evidence="2">
    <location>
        <begin position="103"/>
        <end position="126"/>
    </location>
</feature>
<evidence type="ECO:0000256" key="2">
    <source>
        <dbReference type="SAM" id="Phobius"/>
    </source>
</evidence>
<proteinExistence type="predicted"/>
<protein>
    <submittedName>
        <fullName evidence="4">MucBP domain-containing protein</fullName>
    </submittedName>
</protein>
<feature type="domain" description="MucBP" evidence="3">
    <location>
        <begin position="2"/>
        <end position="61"/>
    </location>
</feature>
<reference evidence="4 5" key="1">
    <citation type="submission" date="2020-08" db="EMBL/GenBank/DDBJ databases">
        <title>Genome sequence of Weissella diestrammenae KACC 16890T.</title>
        <authorList>
            <person name="Hyun D.-W."/>
            <person name="Bae J.-W."/>
        </authorList>
    </citation>
    <scope>NUCLEOTIDE SEQUENCE [LARGE SCALE GENOMIC DNA]</scope>
    <source>
        <strain evidence="4 5">KACC 16890</strain>
    </source>
</reference>
<dbReference type="RefSeq" id="WP_187529091.1">
    <property type="nucleotide sequence ID" value="NZ_CP060724.1"/>
</dbReference>
<dbReference type="Proteomes" id="UP000515800">
    <property type="component" value="Chromosome"/>
</dbReference>
<sequence length="130" mass="14468">MDKSGRALVNPIILSGNVGEEYDTNKIKRDPELEKYKLESIIGNVEGAFSKTAQTVTYVYTLPDTKQDGKMNELHKTMPHGTSDTSNHSSKLLTLPQTVGTKAWMMLLGIGLIFSVDLLTIIFKIVKKRL</sequence>